<dbReference type="EMBL" id="LGSI01000065">
    <property type="protein sequence ID" value="OCR22872.1"/>
    <property type="molecule type" value="Genomic_DNA"/>
</dbReference>
<comment type="function">
    <text evidence="2 14 15">Catalyzes the synthesis of activated sulfate.</text>
</comment>
<proteinExistence type="inferred from homology"/>
<dbReference type="AlphaFoldDB" id="A0A1C7YYR3"/>
<sequence length="215" mass="23746">MTERKPLIIAPNLLVNQMQREDMKQQHACCIWLTGLSGAGKSTLGIELDRTLQHNGLHSYLLDGDRLRQGICRDLGMSDADRHENVRRIAEVARLMVDAGLIVIVCAISPFRADRDAVRHSLAAGEFIEVHVSTPFSECARRDTKGLYRAAQQGRIKNFTGYDSPYEAPLQPEFSVDTSVDDCTALIDQIVAGQLGDLASAAFRDATTTLSRKSF</sequence>
<evidence type="ECO:0000259" key="16">
    <source>
        <dbReference type="Pfam" id="PF01583"/>
    </source>
</evidence>
<dbReference type="HAMAP" id="MF_00065">
    <property type="entry name" value="Adenylyl_sulf_kinase"/>
    <property type="match status" value="1"/>
</dbReference>
<feature type="domain" description="APS kinase" evidence="16">
    <location>
        <begin position="28"/>
        <end position="177"/>
    </location>
</feature>
<evidence type="ECO:0000256" key="5">
    <source>
        <dbReference type="ARBA" id="ARBA00012121"/>
    </source>
</evidence>
<evidence type="ECO:0000256" key="15">
    <source>
        <dbReference type="RuleBase" id="RU004347"/>
    </source>
</evidence>
<dbReference type="RefSeq" id="WP_065835205.1">
    <property type="nucleotide sequence ID" value="NZ_LGSI01000065.1"/>
</dbReference>
<evidence type="ECO:0000256" key="10">
    <source>
        <dbReference type="ARBA" id="ARBA00022840"/>
    </source>
</evidence>
<dbReference type="GO" id="GO:0004020">
    <property type="term" value="F:adenylylsulfate kinase activity"/>
    <property type="evidence" value="ECO:0007669"/>
    <property type="project" value="UniProtKB-UniRule"/>
</dbReference>
<dbReference type="PATRIC" id="fig|317.243.peg.2992"/>
<evidence type="ECO:0000256" key="11">
    <source>
        <dbReference type="ARBA" id="ARBA00029724"/>
    </source>
</evidence>
<comment type="similarity">
    <text evidence="4 14 15">Belongs to the APS kinase family.</text>
</comment>
<dbReference type="OrthoDB" id="9804504at2"/>
<dbReference type="EC" id="2.7.1.25" evidence="5 14"/>
<keyword evidence="7 14" id="KW-0808">Transferase</keyword>
<dbReference type="PANTHER" id="PTHR11055:SF63">
    <property type="entry name" value="ADENYLYL-SULFATE KINASE 1, CHLOROPLASTIC"/>
    <property type="match status" value="1"/>
</dbReference>
<dbReference type="PANTHER" id="PTHR11055">
    <property type="entry name" value="BIFUNCTIONAL 3'-PHOSPHOADENOSINE 5'-PHOSPHOSULFATE SYNTHASE"/>
    <property type="match status" value="1"/>
</dbReference>
<dbReference type="InterPro" id="IPR002891">
    <property type="entry name" value="APS"/>
</dbReference>
<comment type="catalytic activity">
    <reaction evidence="1 14 15">
        <text>adenosine 5'-phosphosulfate + ATP = 3'-phosphoadenylyl sulfate + ADP + H(+)</text>
        <dbReference type="Rhea" id="RHEA:24152"/>
        <dbReference type="ChEBI" id="CHEBI:15378"/>
        <dbReference type="ChEBI" id="CHEBI:30616"/>
        <dbReference type="ChEBI" id="CHEBI:58243"/>
        <dbReference type="ChEBI" id="CHEBI:58339"/>
        <dbReference type="ChEBI" id="CHEBI:456216"/>
        <dbReference type="EC" id="2.7.1.25"/>
    </reaction>
</comment>
<dbReference type="Pfam" id="PF01583">
    <property type="entry name" value="APS_kinase"/>
    <property type="match status" value="1"/>
</dbReference>
<keyword evidence="9 14" id="KW-0418">Kinase</keyword>
<dbReference type="UniPathway" id="UPA00140">
    <property type="reaction ID" value="UER00205"/>
</dbReference>
<evidence type="ECO:0000313" key="17">
    <source>
        <dbReference type="EMBL" id="OCR22872.1"/>
    </source>
</evidence>
<dbReference type="GO" id="GO:0000103">
    <property type="term" value="P:sulfate assimilation"/>
    <property type="evidence" value="ECO:0007669"/>
    <property type="project" value="UniProtKB-UniRule"/>
</dbReference>
<evidence type="ECO:0000256" key="7">
    <source>
        <dbReference type="ARBA" id="ARBA00022679"/>
    </source>
</evidence>
<evidence type="ECO:0000313" key="18">
    <source>
        <dbReference type="Proteomes" id="UP000093104"/>
    </source>
</evidence>
<reference evidence="17 18" key="1">
    <citation type="submission" date="2015-07" db="EMBL/GenBank/DDBJ databases">
        <title>Draft genome sequence of a diazotrophic, plant growth-promoting rhizobacterium of the Pseudomonas syringae complex.</title>
        <authorList>
            <person name="Patten C.L."/>
            <person name="Jeong H."/>
        </authorList>
    </citation>
    <scope>NUCLEOTIDE SEQUENCE [LARGE SCALE GENOMIC DNA]</scope>
    <source>
        <strain evidence="17 18">GR12-2</strain>
    </source>
</reference>
<name>A0A1C7YYR3_PSESX</name>
<evidence type="ECO:0000256" key="9">
    <source>
        <dbReference type="ARBA" id="ARBA00022777"/>
    </source>
</evidence>
<evidence type="ECO:0000256" key="8">
    <source>
        <dbReference type="ARBA" id="ARBA00022741"/>
    </source>
</evidence>
<dbReference type="CDD" id="cd02027">
    <property type="entry name" value="APSK"/>
    <property type="match status" value="1"/>
</dbReference>
<dbReference type="GO" id="GO:0005524">
    <property type="term" value="F:ATP binding"/>
    <property type="evidence" value="ECO:0007669"/>
    <property type="project" value="UniProtKB-UniRule"/>
</dbReference>
<dbReference type="NCBIfam" id="NF003013">
    <property type="entry name" value="PRK03846.1"/>
    <property type="match status" value="1"/>
</dbReference>
<comment type="pathway">
    <text evidence="3 14 15">Sulfur metabolism; hydrogen sulfide biosynthesis; sulfite from sulfate: step 2/3.</text>
</comment>
<accession>A0A1C7YYR3</accession>
<comment type="caution">
    <text evidence="17">The sequence shown here is derived from an EMBL/GenBank/DDBJ whole genome shotgun (WGS) entry which is preliminary data.</text>
</comment>
<feature type="active site" description="Phosphoserine intermediate" evidence="14">
    <location>
        <position position="109"/>
    </location>
</feature>
<protein>
    <recommendedName>
        <fullName evidence="6 14">Adenylyl-sulfate kinase</fullName>
        <ecNumber evidence="5 14">2.7.1.25</ecNumber>
    </recommendedName>
    <alternativeName>
        <fullName evidence="12 14">APS kinase</fullName>
    </alternativeName>
    <alternativeName>
        <fullName evidence="13 14">ATP adenosine-5'-phosphosulfate 3'-phosphotransferase</fullName>
    </alternativeName>
    <alternativeName>
        <fullName evidence="11 14">Adenosine-5'-phosphosulfate kinase</fullName>
    </alternativeName>
</protein>
<evidence type="ECO:0000256" key="3">
    <source>
        <dbReference type="ARBA" id="ARBA00004806"/>
    </source>
</evidence>
<dbReference type="SUPFAM" id="SSF52540">
    <property type="entry name" value="P-loop containing nucleoside triphosphate hydrolases"/>
    <property type="match status" value="1"/>
</dbReference>
<evidence type="ECO:0000256" key="6">
    <source>
        <dbReference type="ARBA" id="ARBA00018163"/>
    </source>
</evidence>
<keyword evidence="10 14" id="KW-0067">ATP-binding</keyword>
<evidence type="ECO:0000256" key="2">
    <source>
        <dbReference type="ARBA" id="ARBA00002632"/>
    </source>
</evidence>
<evidence type="ECO:0000256" key="1">
    <source>
        <dbReference type="ARBA" id="ARBA00001823"/>
    </source>
</evidence>
<dbReference type="GO" id="GO:0070814">
    <property type="term" value="P:hydrogen sulfide biosynthetic process"/>
    <property type="evidence" value="ECO:0007669"/>
    <property type="project" value="UniProtKB-UniRule"/>
</dbReference>
<evidence type="ECO:0000256" key="12">
    <source>
        <dbReference type="ARBA" id="ARBA00031393"/>
    </source>
</evidence>
<feature type="binding site" evidence="14">
    <location>
        <begin position="35"/>
        <end position="42"/>
    </location>
    <ligand>
        <name>ATP</name>
        <dbReference type="ChEBI" id="CHEBI:30616"/>
    </ligand>
</feature>
<organism evidence="17 18">
    <name type="scientific">Pseudomonas syringae</name>
    <dbReference type="NCBI Taxonomy" id="317"/>
    <lineage>
        <taxon>Bacteria</taxon>
        <taxon>Pseudomonadati</taxon>
        <taxon>Pseudomonadota</taxon>
        <taxon>Gammaproteobacteria</taxon>
        <taxon>Pseudomonadales</taxon>
        <taxon>Pseudomonadaceae</taxon>
        <taxon>Pseudomonas</taxon>
    </lineage>
</organism>
<gene>
    <name evidence="14" type="primary">cysC</name>
    <name evidence="17" type="ORF">AFK24_21810</name>
</gene>
<dbReference type="InterPro" id="IPR027417">
    <property type="entry name" value="P-loop_NTPase"/>
</dbReference>
<evidence type="ECO:0000256" key="14">
    <source>
        <dbReference type="HAMAP-Rule" id="MF_00065"/>
    </source>
</evidence>
<dbReference type="InterPro" id="IPR059117">
    <property type="entry name" value="APS_kinase_dom"/>
</dbReference>
<evidence type="ECO:0000256" key="4">
    <source>
        <dbReference type="ARBA" id="ARBA00007008"/>
    </source>
</evidence>
<dbReference type="NCBIfam" id="TIGR00455">
    <property type="entry name" value="apsK"/>
    <property type="match status" value="1"/>
</dbReference>
<keyword evidence="8 14" id="KW-0547">Nucleotide-binding</keyword>
<dbReference type="Gene3D" id="3.40.50.300">
    <property type="entry name" value="P-loop containing nucleotide triphosphate hydrolases"/>
    <property type="match status" value="1"/>
</dbReference>
<evidence type="ECO:0000256" key="13">
    <source>
        <dbReference type="ARBA" id="ARBA00031464"/>
    </source>
</evidence>
<keyword evidence="14" id="KW-0597">Phosphoprotein</keyword>
<dbReference type="Proteomes" id="UP000093104">
    <property type="component" value="Unassembled WGS sequence"/>
</dbReference>